<dbReference type="OrthoDB" id="366844at2"/>
<proteinExistence type="predicted"/>
<keyword evidence="2" id="KW-0378">Hydrolase</keyword>
<dbReference type="STRING" id="1936003.STSP2_01388"/>
<evidence type="ECO:0000259" key="5">
    <source>
        <dbReference type="PROSITE" id="PS51192"/>
    </source>
</evidence>
<dbReference type="PANTHER" id="PTHR11274">
    <property type="entry name" value="RAD25/XP-B DNA REPAIR HELICASE"/>
    <property type="match status" value="1"/>
</dbReference>
<evidence type="ECO:0000256" key="3">
    <source>
        <dbReference type="ARBA" id="ARBA00022806"/>
    </source>
</evidence>
<dbReference type="GO" id="GO:0006139">
    <property type="term" value="P:nucleobase-containing compound metabolic process"/>
    <property type="evidence" value="ECO:0007669"/>
    <property type="project" value="InterPro"/>
</dbReference>
<dbReference type="SMART" id="SM00491">
    <property type="entry name" value="HELICc2"/>
    <property type="match status" value="1"/>
</dbReference>
<dbReference type="Pfam" id="PF13307">
    <property type="entry name" value="Helicase_C_2"/>
    <property type="match status" value="1"/>
</dbReference>
<protein>
    <submittedName>
        <fullName evidence="6">DNA phosphorothioation system restriction enzyme</fullName>
    </submittedName>
</protein>
<name>A0A1U9NJY2_9BACT</name>
<dbReference type="AlphaFoldDB" id="A0A1U9NJY2"/>
<dbReference type="Gene3D" id="3.40.50.300">
    <property type="entry name" value="P-loop containing nucleotide triphosphate hydrolases"/>
    <property type="match status" value="2"/>
</dbReference>
<feature type="domain" description="Helicase ATP-binding" evidence="5">
    <location>
        <begin position="46"/>
        <end position="307"/>
    </location>
</feature>
<dbReference type="SUPFAM" id="SSF52540">
    <property type="entry name" value="P-loop containing nucleoside triphosphate hydrolases"/>
    <property type="match status" value="2"/>
</dbReference>
<evidence type="ECO:0000256" key="1">
    <source>
        <dbReference type="ARBA" id="ARBA00022741"/>
    </source>
</evidence>
<dbReference type="Proteomes" id="UP000189674">
    <property type="component" value="Chromosome"/>
</dbReference>
<keyword evidence="7" id="KW-1185">Reference proteome</keyword>
<dbReference type="RefSeq" id="WP_146661047.1">
    <property type="nucleotide sequence ID" value="NZ_CP019791.1"/>
</dbReference>
<dbReference type="PANTHER" id="PTHR11274:SF0">
    <property type="entry name" value="GENERAL TRANSCRIPTION AND DNA REPAIR FACTOR IIH HELICASE SUBUNIT XPB"/>
    <property type="match status" value="1"/>
</dbReference>
<evidence type="ECO:0000256" key="2">
    <source>
        <dbReference type="ARBA" id="ARBA00022801"/>
    </source>
</evidence>
<dbReference type="InterPro" id="IPR006935">
    <property type="entry name" value="Helicase/UvrB_N"/>
</dbReference>
<dbReference type="InterPro" id="IPR014001">
    <property type="entry name" value="Helicase_ATP-bd"/>
</dbReference>
<evidence type="ECO:0000313" key="7">
    <source>
        <dbReference type="Proteomes" id="UP000189674"/>
    </source>
</evidence>
<keyword evidence="3" id="KW-0347">Helicase</keyword>
<dbReference type="GO" id="GO:0004386">
    <property type="term" value="F:helicase activity"/>
    <property type="evidence" value="ECO:0007669"/>
    <property type="project" value="UniProtKB-KW"/>
</dbReference>
<keyword evidence="4" id="KW-0067">ATP-binding</keyword>
<reference evidence="7" key="1">
    <citation type="submission" date="2017-02" db="EMBL/GenBank/DDBJ databases">
        <title>Comparative genomics and description of representatives of a novel lineage of planctomycetes thriving in anoxic sediments.</title>
        <authorList>
            <person name="Spring S."/>
            <person name="Bunk B."/>
            <person name="Sproer C."/>
        </authorList>
    </citation>
    <scope>NUCLEOTIDE SEQUENCE [LARGE SCALE GENOMIC DNA]</scope>
    <source>
        <strain evidence="7">ST-NAGAB-D1</strain>
    </source>
</reference>
<dbReference type="GO" id="GO:0005524">
    <property type="term" value="F:ATP binding"/>
    <property type="evidence" value="ECO:0007669"/>
    <property type="project" value="UniProtKB-KW"/>
</dbReference>
<accession>A0A1U9NJY2</accession>
<dbReference type="InterPro" id="IPR006555">
    <property type="entry name" value="ATP-dep_Helicase_C"/>
</dbReference>
<dbReference type="Pfam" id="PF04851">
    <property type="entry name" value="ResIII"/>
    <property type="match status" value="1"/>
</dbReference>
<organism evidence="6 7">
    <name type="scientific">Anaerohalosphaera lusitana</name>
    <dbReference type="NCBI Taxonomy" id="1936003"/>
    <lineage>
        <taxon>Bacteria</taxon>
        <taxon>Pseudomonadati</taxon>
        <taxon>Planctomycetota</taxon>
        <taxon>Phycisphaerae</taxon>
        <taxon>Sedimentisphaerales</taxon>
        <taxon>Anaerohalosphaeraceae</taxon>
        <taxon>Anaerohalosphaera</taxon>
    </lineage>
</organism>
<evidence type="ECO:0000313" key="6">
    <source>
        <dbReference type="EMBL" id="AQT68232.1"/>
    </source>
</evidence>
<dbReference type="GO" id="GO:0016818">
    <property type="term" value="F:hydrolase activity, acting on acid anhydrides, in phosphorus-containing anhydrides"/>
    <property type="evidence" value="ECO:0007669"/>
    <property type="project" value="InterPro"/>
</dbReference>
<gene>
    <name evidence="6" type="ORF">STSP2_01388</name>
</gene>
<evidence type="ECO:0000256" key="4">
    <source>
        <dbReference type="ARBA" id="ARBA00022840"/>
    </source>
</evidence>
<dbReference type="SMART" id="SM00487">
    <property type="entry name" value="DEXDc"/>
    <property type="match status" value="1"/>
</dbReference>
<sequence length="831" mass="95194">MSLRNLKLNIPKGGKPVDPLEIFNNLTLRGNIENIWGPQKDALQDWHKNRELNDNIIKMNTGGGKTLVGLLIAQSLVNESKHVLYVCPNNQLVEQTKTKADECSISYSARYKSEWENERKFDSAETFCITNYASVFNGKGIFHRREVDAIIFDDAHVAENTIRSQFTLNIANNNPLFLKTVKLFRSYFSNTSMGSMFEDAVSGAWERIIFVPMFIVKDYAKQLRAIYIEGGIDTDETTLFPWEYLKDNLSQCCFFVSGRGIEITPPVIPFHRISFFDESTRRIYLTATMPTQTAFARTFGKENVNIISPSGKSGDAQRLFVFLRGEDDKQHQDDALNLIGEKKSCVISPSSKKAQEWKDKGSIFTRKDGHTRIQKFADSKESEMLILVARYDGIDLPGKSCQILILDRLPMGESLYDAFIDKSIQIDTIRASQTATRLVQAIGRIFRSNTDHGVVMLRGGDIQRWVLSPNNSRFLPALLQKQIQLSKYLIDEVNDEKVSYEELIGKIIDGDKEWDEFYKSYIEQFDINESGESNLQYLALLIKERVAFQYLWEGRYNDAGKNYISLAEQADEIDKRLGAWYLHWAGLASQLSGDTKEAISNYLSASNERIELGRPKIDMDSFSFKPDVRPKFQALRLAKLYENKKNKMHKLLEAIESNFDYGDETNKTEEAVEVLGKLLGLESFRPDKAQHTGPDVLWIAEEIHQLASFELKTDKKSDGSYSKDNVKDCNDHHIWLEKKYNDYIYIEALVGRTLKVDDIANPSEKLLIIELEQFRDLYNRTVSLYRNIESSGAGDLEVKFERWLRHYGLIMPQCVSALKSSKAIDMKTMED</sequence>
<dbReference type="InterPro" id="IPR050615">
    <property type="entry name" value="ATP-dep_DNA_Helicase"/>
</dbReference>
<dbReference type="KEGG" id="alus:STSP2_01388"/>
<dbReference type="EMBL" id="CP019791">
    <property type="protein sequence ID" value="AQT68232.1"/>
    <property type="molecule type" value="Genomic_DNA"/>
</dbReference>
<dbReference type="GO" id="GO:0003677">
    <property type="term" value="F:DNA binding"/>
    <property type="evidence" value="ECO:0007669"/>
    <property type="project" value="InterPro"/>
</dbReference>
<dbReference type="InterPro" id="IPR027417">
    <property type="entry name" value="P-loop_NTPase"/>
</dbReference>
<dbReference type="PROSITE" id="PS51192">
    <property type="entry name" value="HELICASE_ATP_BIND_1"/>
    <property type="match status" value="1"/>
</dbReference>
<keyword evidence="1" id="KW-0547">Nucleotide-binding</keyword>